<reference evidence="2 3" key="1">
    <citation type="submission" date="2020-08" db="EMBL/GenBank/DDBJ databases">
        <authorList>
            <person name="Hejnol A."/>
        </authorList>
    </citation>
    <scope>NUCLEOTIDE SEQUENCE [LARGE SCALE GENOMIC DNA]</scope>
</reference>
<dbReference type="InterPro" id="IPR032710">
    <property type="entry name" value="NTF2-like_dom_sf"/>
</dbReference>
<dbReference type="Pfam" id="PF08332">
    <property type="entry name" value="CaMKII_AD"/>
    <property type="match status" value="1"/>
</dbReference>
<dbReference type="GO" id="GO:0005516">
    <property type="term" value="F:calmodulin binding"/>
    <property type="evidence" value="ECO:0007669"/>
    <property type="project" value="InterPro"/>
</dbReference>
<gene>
    <name evidence="2" type="ORF">DGYR_LOCUS11263</name>
</gene>
<dbReference type="GO" id="GO:0004683">
    <property type="term" value="F:calcium/calmodulin-dependent protein kinase activity"/>
    <property type="evidence" value="ECO:0007669"/>
    <property type="project" value="InterPro"/>
</dbReference>
<dbReference type="Proteomes" id="UP000549394">
    <property type="component" value="Unassembled WGS sequence"/>
</dbReference>
<dbReference type="Gene3D" id="3.10.450.50">
    <property type="match status" value="1"/>
</dbReference>
<feature type="domain" description="Calcium/calmodulin-dependent protein kinase II association-domain" evidence="1">
    <location>
        <begin position="2"/>
        <end position="116"/>
    </location>
</feature>
<name>A0A7I8W527_9ANNE</name>
<evidence type="ECO:0000313" key="2">
    <source>
        <dbReference type="EMBL" id="CAD5123598.1"/>
    </source>
</evidence>
<dbReference type="AlphaFoldDB" id="A0A7I8W527"/>
<evidence type="ECO:0000259" key="1">
    <source>
        <dbReference type="Pfam" id="PF08332"/>
    </source>
</evidence>
<sequence length="123" mass="14217">MLLSAINNADYSEYAKYVDPQLTCFEPEACGNLIEGMEFHKFYFDNKVLNHKSSNTTVLHPHVHMLGEDAAYIAYVRLTQFVDKSGTPNTIHSEETRIWQRKDGRWLCVHFHRSSNSTLGRPK</sequence>
<comment type="caution">
    <text evidence="2">The sequence shown here is derived from an EMBL/GenBank/DDBJ whole genome shotgun (WGS) entry which is preliminary data.</text>
</comment>
<dbReference type="InterPro" id="IPR013543">
    <property type="entry name" value="Ca/CaM-dep_prot_kinase-assoc"/>
</dbReference>
<keyword evidence="3" id="KW-1185">Reference proteome</keyword>
<dbReference type="EMBL" id="CAJFCJ010000019">
    <property type="protein sequence ID" value="CAD5123598.1"/>
    <property type="molecule type" value="Genomic_DNA"/>
</dbReference>
<protein>
    <submittedName>
        <fullName evidence="2">DgyrCDS11928</fullName>
    </submittedName>
</protein>
<accession>A0A7I8W527</accession>
<dbReference type="FunFam" id="3.10.450.50:FF:000009">
    <property type="entry name" value="Calcium/calmodulin-dependent protein kinase type II"/>
    <property type="match status" value="1"/>
</dbReference>
<evidence type="ECO:0000313" key="3">
    <source>
        <dbReference type="Proteomes" id="UP000549394"/>
    </source>
</evidence>
<dbReference type="OrthoDB" id="442176at2759"/>
<organism evidence="2 3">
    <name type="scientific">Dimorphilus gyrociliatus</name>
    <dbReference type="NCBI Taxonomy" id="2664684"/>
    <lineage>
        <taxon>Eukaryota</taxon>
        <taxon>Metazoa</taxon>
        <taxon>Spiralia</taxon>
        <taxon>Lophotrochozoa</taxon>
        <taxon>Annelida</taxon>
        <taxon>Polychaeta</taxon>
        <taxon>Polychaeta incertae sedis</taxon>
        <taxon>Dinophilidae</taxon>
        <taxon>Dimorphilus</taxon>
    </lineage>
</organism>
<dbReference type="SUPFAM" id="SSF54427">
    <property type="entry name" value="NTF2-like"/>
    <property type="match status" value="1"/>
</dbReference>
<proteinExistence type="predicted"/>